<dbReference type="CDD" id="cd16649">
    <property type="entry name" value="mRING-HC-C3HC5_CGRF1-like"/>
    <property type="match status" value="1"/>
</dbReference>
<gene>
    <name evidence="7" type="ORF">M6B38_261245</name>
</gene>
<feature type="domain" description="RING-type" evidence="6">
    <location>
        <begin position="259"/>
        <end position="296"/>
    </location>
</feature>
<evidence type="ECO:0000259" key="6">
    <source>
        <dbReference type="PROSITE" id="PS50089"/>
    </source>
</evidence>
<dbReference type="GO" id="GO:0008270">
    <property type="term" value="F:zinc ion binding"/>
    <property type="evidence" value="ECO:0007669"/>
    <property type="project" value="UniProtKB-KW"/>
</dbReference>
<proteinExistence type="predicted"/>
<evidence type="ECO:0000256" key="5">
    <source>
        <dbReference type="SAM" id="Coils"/>
    </source>
</evidence>
<evidence type="ECO:0000313" key="7">
    <source>
        <dbReference type="EMBL" id="KAJ6851246.1"/>
    </source>
</evidence>
<dbReference type="GO" id="GO:0004842">
    <property type="term" value="F:ubiquitin-protein transferase activity"/>
    <property type="evidence" value="ECO:0007669"/>
    <property type="project" value="TreeGrafter"/>
</dbReference>
<keyword evidence="5" id="KW-0175">Coiled coil</keyword>
<dbReference type="Pfam" id="PF13920">
    <property type="entry name" value="zf-C3HC4_3"/>
    <property type="match status" value="1"/>
</dbReference>
<dbReference type="InterPro" id="IPR013083">
    <property type="entry name" value="Znf_RING/FYVE/PHD"/>
</dbReference>
<evidence type="ECO:0000256" key="4">
    <source>
        <dbReference type="PROSITE-ProRule" id="PRU00175"/>
    </source>
</evidence>
<dbReference type="Proteomes" id="UP001140949">
    <property type="component" value="Unassembled WGS sequence"/>
</dbReference>
<keyword evidence="3" id="KW-0862">Zinc</keyword>
<keyword evidence="8" id="KW-1185">Reference proteome</keyword>
<dbReference type="PANTHER" id="PTHR42647:SF5">
    <property type="entry name" value="SBP (S-RIBONUCLEASE BINDING PROTEIN) FAMILY PROTEIN"/>
    <property type="match status" value="1"/>
</dbReference>
<keyword evidence="2 4" id="KW-0863">Zinc-finger</keyword>
<evidence type="ECO:0000256" key="3">
    <source>
        <dbReference type="ARBA" id="ARBA00022833"/>
    </source>
</evidence>
<dbReference type="PROSITE" id="PS50089">
    <property type="entry name" value="ZF_RING_2"/>
    <property type="match status" value="1"/>
</dbReference>
<dbReference type="PANTHER" id="PTHR42647">
    <property type="entry name" value="SBP (S-RIBONUCLEASE BINDING PROTEIN) FAMILY PROTEIN"/>
    <property type="match status" value="1"/>
</dbReference>
<evidence type="ECO:0000256" key="2">
    <source>
        <dbReference type="ARBA" id="ARBA00022771"/>
    </source>
</evidence>
<reference evidence="7" key="1">
    <citation type="journal article" date="2023" name="GigaByte">
        <title>Genome assembly of the bearded iris, Iris pallida Lam.</title>
        <authorList>
            <person name="Bruccoleri R.E."/>
            <person name="Oakeley E.J."/>
            <person name="Faust A.M.E."/>
            <person name="Altorfer M."/>
            <person name="Dessus-Babus S."/>
            <person name="Burckhardt D."/>
            <person name="Oertli M."/>
            <person name="Naumann U."/>
            <person name="Petersen F."/>
            <person name="Wong J."/>
        </authorList>
    </citation>
    <scope>NUCLEOTIDE SEQUENCE</scope>
    <source>
        <strain evidence="7">GSM-AAB239-AS_SAM_17_03QT</strain>
    </source>
</reference>
<accession>A0AAX6IDB0</accession>
<comment type="caution">
    <text evidence="7">The sequence shown here is derived from an EMBL/GenBank/DDBJ whole genome shotgun (WGS) entry which is preliminary data.</text>
</comment>
<dbReference type="EMBL" id="JANAVB010002395">
    <property type="protein sequence ID" value="KAJ6851246.1"/>
    <property type="molecule type" value="Genomic_DNA"/>
</dbReference>
<protein>
    <submittedName>
        <fullName evidence="7">E3 ubiquitin-protein ligase BOI-like</fullName>
    </submittedName>
</protein>
<keyword evidence="1" id="KW-0479">Metal-binding</keyword>
<organism evidence="7 8">
    <name type="scientific">Iris pallida</name>
    <name type="common">Sweet iris</name>
    <dbReference type="NCBI Taxonomy" id="29817"/>
    <lineage>
        <taxon>Eukaryota</taxon>
        <taxon>Viridiplantae</taxon>
        <taxon>Streptophyta</taxon>
        <taxon>Embryophyta</taxon>
        <taxon>Tracheophyta</taxon>
        <taxon>Spermatophyta</taxon>
        <taxon>Magnoliopsida</taxon>
        <taxon>Liliopsida</taxon>
        <taxon>Asparagales</taxon>
        <taxon>Iridaceae</taxon>
        <taxon>Iridoideae</taxon>
        <taxon>Irideae</taxon>
        <taxon>Iris</taxon>
    </lineage>
</organism>
<dbReference type="PIRSF" id="PIRSF036836">
    <property type="entry name" value="RNase_bind_SBP1"/>
    <property type="match status" value="1"/>
</dbReference>
<sequence length="308" mass="33357">MAVTHFKRSAQEMMNFPGFGILDDQSTAIIFSNGGIDNPPNKRKKDASDVPISGTSFLQPSIISPMINLDQLHTQHPPTVCTGLQLAFAPPPPSISHNANRSNPIASSSSFLSNDFMTQINRYSAEVDQFLRAQAHQLRRTLVESQKKNYKSLLIAAEQSATRTIGEKDAELERATRLTMELENRLARLKAESATWQAKAVMEQSKAIALHAQLEQASAAAVAANELNYCGESPVKDTESVYVDADRPTTNAAAATLACRACGMREVSVLILPCRHVSVCEECSASGNVKACPVCNCAMNGSVQVYLS</sequence>
<dbReference type="Gene3D" id="3.30.40.10">
    <property type="entry name" value="Zinc/RING finger domain, C3HC4 (zinc finger)"/>
    <property type="match status" value="1"/>
</dbReference>
<reference evidence="7" key="2">
    <citation type="submission" date="2023-04" db="EMBL/GenBank/DDBJ databases">
        <authorList>
            <person name="Bruccoleri R.E."/>
            <person name="Oakeley E.J."/>
            <person name="Faust A.-M."/>
            <person name="Dessus-Babus S."/>
            <person name="Altorfer M."/>
            <person name="Burckhardt D."/>
            <person name="Oertli M."/>
            <person name="Naumann U."/>
            <person name="Petersen F."/>
            <person name="Wong J."/>
        </authorList>
    </citation>
    <scope>NUCLEOTIDE SEQUENCE</scope>
    <source>
        <strain evidence="7">GSM-AAB239-AS_SAM_17_03QT</strain>
        <tissue evidence="7">Leaf</tissue>
    </source>
</reference>
<dbReference type="AlphaFoldDB" id="A0AAX6IDB0"/>
<dbReference type="InterPro" id="IPR001841">
    <property type="entry name" value="Znf_RING"/>
</dbReference>
<evidence type="ECO:0000313" key="8">
    <source>
        <dbReference type="Proteomes" id="UP001140949"/>
    </source>
</evidence>
<feature type="coiled-coil region" evidence="5">
    <location>
        <begin position="165"/>
        <end position="199"/>
    </location>
</feature>
<name>A0AAX6IDB0_IRIPA</name>
<evidence type="ECO:0000256" key="1">
    <source>
        <dbReference type="ARBA" id="ARBA00022723"/>
    </source>
</evidence>